<keyword evidence="3" id="KW-1185">Reference proteome</keyword>
<feature type="region of interest" description="Disordered" evidence="1">
    <location>
        <begin position="1"/>
        <end position="33"/>
    </location>
</feature>
<sequence length="227" mass="24981">MSVHAPSRPSKRARSPPSPSMFDRPSKRPSLGGVLGIDTAIYVPIPRNPSVPEDWVARTHGLRIASPLFKQEPQAPVLETMEEETQRALVRLKPMDQPVSDVAMADVDVPMASCSPPRPRHGIDVLSEACNSGDPTSHTPSSQHLNLIRPPEVSMLDSSRQLRRNLQIPVIQVQGATPSPVSELASLRSHENEVPVSGSRRQKFTMGPRADCEKCQMGVKGHWMHFD</sequence>
<organism evidence="2 3">
    <name type="scientific">Fibroporia radiculosa</name>
    <dbReference type="NCBI Taxonomy" id="599839"/>
    <lineage>
        <taxon>Eukaryota</taxon>
        <taxon>Fungi</taxon>
        <taxon>Dikarya</taxon>
        <taxon>Basidiomycota</taxon>
        <taxon>Agaricomycotina</taxon>
        <taxon>Agaricomycetes</taxon>
        <taxon>Polyporales</taxon>
        <taxon>Fibroporiaceae</taxon>
        <taxon>Fibroporia</taxon>
    </lineage>
</organism>
<reference evidence="2 3" key="1">
    <citation type="journal article" date="2012" name="Appl. Environ. Microbiol.">
        <title>Short-read sequencing for genomic analysis of the brown rot fungus Fibroporia radiculosa.</title>
        <authorList>
            <person name="Tang J.D."/>
            <person name="Perkins A.D."/>
            <person name="Sonstegard T.S."/>
            <person name="Schroeder S.G."/>
            <person name="Burgess S.C."/>
            <person name="Diehl S.V."/>
        </authorList>
    </citation>
    <scope>NUCLEOTIDE SEQUENCE [LARGE SCALE GENOMIC DNA]</scope>
    <source>
        <strain evidence="2 3">TFFH 294</strain>
    </source>
</reference>
<dbReference type="Proteomes" id="UP000006352">
    <property type="component" value="Unassembled WGS sequence"/>
</dbReference>
<proteinExistence type="predicted"/>
<dbReference type="STRING" id="599839.J4I2G8"/>
<dbReference type="InParanoid" id="J4I2G8"/>
<dbReference type="HOGENOM" id="CLU_1390756_0_0_1"/>
<dbReference type="OrthoDB" id="3200438at2759"/>
<accession>J4I2G8</accession>
<evidence type="ECO:0000313" key="2">
    <source>
        <dbReference type="EMBL" id="CCM06032.1"/>
    </source>
</evidence>
<dbReference type="EMBL" id="HE797221">
    <property type="protein sequence ID" value="CCM06032.1"/>
    <property type="molecule type" value="Genomic_DNA"/>
</dbReference>
<gene>
    <name evidence="2" type="ORF">FIBRA_08277</name>
</gene>
<dbReference type="GeneID" id="24100943"/>
<name>J4I2G8_9APHY</name>
<protein>
    <submittedName>
        <fullName evidence="2">Uncharacterized protein</fullName>
    </submittedName>
</protein>
<dbReference type="AlphaFoldDB" id="J4I2G8"/>
<evidence type="ECO:0000313" key="3">
    <source>
        <dbReference type="Proteomes" id="UP000006352"/>
    </source>
</evidence>
<dbReference type="RefSeq" id="XP_012185315.1">
    <property type="nucleotide sequence ID" value="XM_012329925.1"/>
</dbReference>
<evidence type="ECO:0000256" key="1">
    <source>
        <dbReference type="SAM" id="MobiDB-lite"/>
    </source>
</evidence>